<keyword evidence="1 2" id="KW-1015">Disulfide bond</keyword>
<feature type="signal peptide" evidence="4">
    <location>
        <begin position="1"/>
        <end position="21"/>
    </location>
</feature>
<feature type="chain" id="PRO_5021184946" evidence="4">
    <location>
        <begin position="22"/>
        <end position="533"/>
    </location>
</feature>
<dbReference type="AlphaFoldDB" id="A0A4W5KUZ9"/>
<dbReference type="InterPro" id="IPR036055">
    <property type="entry name" value="LDL_receptor-like_sf"/>
</dbReference>
<reference evidence="6" key="1">
    <citation type="submission" date="2018-06" db="EMBL/GenBank/DDBJ databases">
        <title>Genome assembly of Danube salmon.</title>
        <authorList>
            <person name="Macqueen D.J."/>
            <person name="Gundappa M.K."/>
        </authorList>
    </citation>
    <scope>NUCLEOTIDE SEQUENCE [LARGE SCALE GENOMIC DNA]</scope>
</reference>
<dbReference type="SUPFAM" id="SSF57424">
    <property type="entry name" value="LDL receptor-like module"/>
    <property type="match status" value="1"/>
</dbReference>
<dbReference type="STRING" id="62062.ENSHHUP00000014974"/>
<evidence type="ECO:0000313" key="5">
    <source>
        <dbReference type="Ensembl" id="ENSHHUP00000014974.1"/>
    </source>
</evidence>
<keyword evidence="3" id="KW-1133">Transmembrane helix</keyword>
<sequence length="533" mass="56918">MPLQLNMQAYVAWILMYGVTAGTSFNVSEEKTNCPLGYFPCGNLSMCLPQLMHCNGVDDCGNEADEENCGDNNGWPHLFDKYFGMPIINIGAKSDKCCHQAADYCAQLSPSSRASAPHDTHLDSITSLIACPIYVTPFGSFPRHYCFCFSFMSVCCSCFLFCIMFHLCIKYSLTVLASLLSAHSLQNNASPKGSISECFFCFCVEGDVGFGCQYWSYLGGLSRFVGLSCLSWLDMFPCHVGSTGSPASAGSTDFHTSAGLIGSHASAGSTGSHASAGSTGSYASAGSTGSHASAGSTGSHASVGLIGSYASADATREFSAGSSGSHASTGLSGFCASAEANSPLLIPGIVPLVGVLRLEPCAGEVILSRMLSLRRSRLPCSRASAGSTGSRSSAEVTGPLLIPGIFILVGVLRLEPRIKEGVLSRVLPLRRLGHQAADYCAHLSPSSRASTPHDTHLDSITFLITCPIYVTLFGSFPRRCCFCFSFMSVCCSCFLFCIMFHLFIKYSLPVLASRLSVQRTRYNHRRLKYNKTV</sequence>
<reference evidence="5" key="3">
    <citation type="submission" date="2025-09" db="UniProtKB">
        <authorList>
            <consortium name="Ensembl"/>
        </authorList>
    </citation>
    <scope>IDENTIFICATION</scope>
</reference>
<proteinExistence type="predicted"/>
<organism evidence="5 6">
    <name type="scientific">Hucho hucho</name>
    <name type="common">huchen</name>
    <dbReference type="NCBI Taxonomy" id="62062"/>
    <lineage>
        <taxon>Eukaryota</taxon>
        <taxon>Metazoa</taxon>
        <taxon>Chordata</taxon>
        <taxon>Craniata</taxon>
        <taxon>Vertebrata</taxon>
        <taxon>Euteleostomi</taxon>
        <taxon>Actinopterygii</taxon>
        <taxon>Neopterygii</taxon>
        <taxon>Teleostei</taxon>
        <taxon>Protacanthopterygii</taxon>
        <taxon>Salmoniformes</taxon>
        <taxon>Salmonidae</taxon>
        <taxon>Salmoninae</taxon>
        <taxon>Hucho</taxon>
    </lineage>
</organism>
<dbReference type="CDD" id="cd00112">
    <property type="entry name" value="LDLa"/>
    <property type="match status" value="1"/>
</dbReference>
<evidence type="ECO:0000256" key="4">
    <source>
        <dbReference type="SAM" id="SignalP"/>
    </source>
</evidence>
<dbReference type="Ensembl" id="ENSHHUT00000015489.1">
    <property type="protein sequence ID" value="ENSHHUP00000014974.1"/>
    <property type="gene ID" value="ENSHHUG00000009293.1"/>
</dbReference>
<dbReference type="PROSITE" id="PS01209">
    <property type="entry name" value="LDLRA_1"/>
    <property type="match status" value="1"/>
</dbReference>
<name>A0A4W5KUZ9_9TELE</name>
<dbReference type="FunFam" id="4.10.400.10:FF:000014">
    <property type="entry name" value="Relaxin family peptide receptor 1"/>
    <property type="match status" value="1"/>
</dbReference>
<evidence type="ECO:0000256" key="2">
    <source>
        <dbReference type="PROSITE-ProRule" id="PRU00124"/>
    </source>
</evidence>
<evidence type="ECO:0000313" key="6">
    <source>
        <dbReference type="Proteomes" id="UP000314982"/>
    </source>
</evidence>
<dbReference type="PROSITE" id="PS50068">
    <property type="entry name" value="LDLRA_2"/>
    <property type="match status" value="1"/>
</dbReference>
<keyword evidence="6" id="KW-1185">Reference proteome</keyword>
<evidence type="ECO:0000256" key="1">
    <source>
        <dbReference type="ARBA" id="ARBA00023157"/>
    </source>
</evidence>
<dbReference type="InterPro" id="IPR023415">
    <property type="entry name" value="LDLR_class-A_CS"/>
</dbReference>
<comment type="caution">
    <text evidence="2">Lacks conserved residue(s) required for the propagation of feature annotation.</text>
</comment>
<keyword evidence="3" id="KW-0472">Membrane</keyword>
<dbReference type="InterPro" id="IPR002172">
    <property type="entry name" value="LDrepeatLR_classA_rpt"/>
</dbReference>
<feature type="disulfide bond" evidence="2">
    <location>
        <begin position="54"/>
        <end position="69"/>
    </location>
</feature>
<dbReference type="Gene3D" id="4.10.400.10">
    <property type="entry name" value="Low-density Lipoprotein Receptor"/>
    <property type="match status" value="1"/>
</dbReference>
<dbReference type="Pfam" id="PF00057">
    <property type="entry name" value="Ldl_recept_a"/>
    <property type="match status" value="1"/>
</dbReference>
<dbReference type="Proteomes" id="UP000314982">
    <property type="component" value="Unassembled WGS sequence"/>
</dbReference>
<keyword evidence="3" id="KW-0812">Transmembrane</keyword>
<dbReference type="GeneTree" id="ENSGT00940000158241"/>
<protein>
    <submittedName>
        <fullName evidence="5">Uncharacterized protein</fullName>
    </submittedName>
</protein>
<evidence type="ECO:0000256" key="3">
    <source>
        <dbReference type="SAM" id="Phobius"/>
    </source>
</evidence>
<feature type="transmembrane region" description="Helical" evidence="3">
    <location>
        <begin position="145"/>
        <end position="167"/>
    </location>
</feature>
<dbReference type="SMART" id="SM00192">
    <property type="entry name" value="LDLa"/>
    <property type="match status" value="1"/>
</dbReference>
<accession>A0A4W5KUZ9</accession>
<reference evidence="5" key="2">
    <citation type="submission" date="2025-08" db="UniProtKB">
        <authorList>
            <consortium name="Ensembl"/>
        </authorList>
    </citation>
    <scope>IDENTIFICATION</scope>
</reference>
<keyword evidence="4" id="KW-0732">Signal</keyword>
<feature type="transmembrane region" description="Helical" evidence="3">
    <location>
        <begin position="484"/>
        <end position="504"/>
    </location>
</feature>